<reference evidence="2" key="2">
    <citation type="submission" date="2020-05" db="UniProtKB">
        <authorList>
            <consortium name="EnsemblMetazoa"/>
        </authorList>
    </citation>
    <scope>IDENTIFICATION</scope>
    <source>
        <strain evidence="2">IAEA</strain>
    </source>
</reference>
<dbReference type="EnsemblMetazoa" id="GPPI017007-RA">
    <property type="protein sequence ID" value="GPPI017007-PA"/>
    <property type="gene ID" value="GPPI017007"/>
</dbReference>
<sequence>MSLNYYLKRANFEGIFTKIGKCSVKYQKPDIEIGYHLADFNAGSEVIAYNIIFNIAIVIVMVTTATATAAVTEC</sequence>
<name>A0A1B0B2R6_9MUSC</name>
<keyword evidence="1" id="KW-1133">Transmembrane helix</keyword>
<accession>A0A1B0B2R6</accession>
<keyword evidence="1" id="KW-0812">Transmembrane</keyword>
<reference evidence="3" key="1">
    <citation type="submission" date="2015-01" db="EMBL/GenBank/DDBJ databases">
        <authorList>
            <person name="Aksoy S."/>
            <person name="Warren W."/>
            <person name="Wilson R.K."/>
        </authorList>
    </citation>
    <scope>NUCLEOTIDE SEQUENCE [LARGE SCALE GENOMIC DNA]</scope>
    <source>
        <strain evidence="3">IAEA</strain>
    </source>
</reference>
<feature type="transmembrane region" description="Helical" evidence="1">
    <location>
        <begin position="47"/>
        <end position="71"/>
    </location>
</feature>
<keyword evidence="3" id="KW-1185">Reference proteome</keyword>
<dbReference type="VEuPathDB" id="VectorBase:GPPI017007"/>
<dbReference type="EMBL" id="JXJN01007687">
    <property type="status" value="NOT_ANNOTATED_CDS"/>
    <property type="molecule type" value="Genomic_DNA"/>
</dbReference>
<proteinExistence type="predicted"/>
<evidence type="ECO:0000313" key="3">
    <source>
        <dbReference type="Proteomes" id="UP000092460"/>
    </source>
</evidence>
<dbReference type="AlphaFoldDB" id="A0A1B0B2R6"/>
<organism evidence="2 3">
    <name type="scientific">Glossina palpalis gambiensis</name>
    <dbReference type="NCBI Taxonomy" id="67801"/>
    <lineage>
        <taxon>Eukaryota</taxon>
        <taxon>Metazoa</taxon>
        <taxon>Ecdysozoa</taxon>
        <taxon>Arthropoda</taxon>
        <taxon>Hexapoda</taxon>
        <taxon>Insecta</taxon>
        <taxon>Pterygota</taxon>
        <taxon>Neoptera</taxon>
        <taxon>Endopterygota</taxon>
        <taxon>Diptera</taxon>
        <taxon>Brachycera</taxon>
        <taxon>Muscomorpha</taxon>
        <taxon>Hippoboscoidea</taxon>
        <taxon>Glossinidae</taxon>
        <taxon>Glossina</taxon>
    </lineage>
</organism>
<dbReference type="Proteomes" id="UP000092460">
    <property type="component" value="Unassembled WGS sequence"/>
</dbReference>
<keyword evidence="1" id="KW-0472">Membrane</keyword>
<evidence type="ECO:0000256" key="1">
    <source>
        <dbReference type="SAM" id="Phobius"/>
    </source>
</evidence>
<evidence type="ECO:0000313" key="2">
    <source>
        <dbReference type="EnsemblMetazoa" id="GPPI017007-PA"/>
    </source>
</evidence>
<protein>
    <submittedName>
        <fullName evidence="2">Uncharacterized protein</fullName>
    </submittedName>
</protein>